<feature type="transmembrane region" description="Helical" evidence="6">
    <location>
        <begin position="197"/>
        <end position="215"/>
    </location>
</feature>
<evidence type="ECO:0000256" key="3">
    <source>
        <dbReference type="ARBA" id="ARBA00022692"/>
    </source>
</evidence>
<keyword evidence="3 6" id="KW-0812">Transmembrane</keyword>
<evidence type="ECO:0000313" key="7">
    <source>
        <dbReference type="EMBL" id="TYK66641.1"/>
    </source>
</evidence>
<feature type="transmembrane region" description="Helical" evidence="6">
    <location>
        <begin position="147"/>
        <end position="165"/>
    </location>
</feature>
<protein>
    <submittedName>
        <fullName evidence="7">ABC transporter permease</fullName>
    </submittedName>
</protein>
<feature type="transmembrane region" description="Helical" evidence="6">
    <location>
        <begin position="268"/>
        <end position="288"/>
    </location>
</feature>
<evidence type="ECO:0000256" key="4">
    <source>
        <dbReference type="ARBA" id="ARBA00022989"/>
    </source>
</evidence>
<dbReference type="InterPro" id="IPR001851">
    <property type="entry name" value="ABC_transp_permease"/>
</dbReference>
<feature type="transmembrane region" description="Helical" evidence="6">
    <location>
        <begin position="12"/>
        <end position="36"/>
    </location>
</feature>
<dbReference type="EMBL" id="PJAI02000003">
    <property type="protein sequence ID" value="TYK66641.1"/>
    <property type="molecule type" value="Genomic_DNA"/>
</dbReference>
<reference evidence="7 8" key="1">
    <citation type="submission" date="2019-08" db="EMBL/GenBank/DDBJ databases">
        <title>Microbe sample from Colwellia echini.</title>
        <authorList>
            <person name="Christiansen L."/>
            <person name="Pathiraja D."/>
            <person name="Schultz-Johansen M."/>
            <person name="Choi I.-G."/>
            <person name="Stougaard P."/>
        </authorList>
    </citation>
    <scope>NUCLEOTIDE SEQUENCE [LARGE SCALE GENOMIC DNA]</scope>
    <source>
        <strain evidence="7 8">A3</strain>
    </source>
</reference>
<feature type="transmembrane region" description="Helical" evidence="6">
    <location>
        <begin position="114"/>
        <end position="135"/>
    </location>
</feature>
<accession>A0ABY3MZS7</accession>
<dbReference type="PANTHER" id="PTHR47089">
    <property type="entry name" value="ABC TRANSPORTER, PERMEASE PROTEIN"/>
    <property type="match status" value="1"/>
</dbReference>
<feature type="transmembrane region" description="Helical" evidence="6">
    <location>
        <begin position="91"/>
        <end position="108"/>
    </location>
</feature>
<evidence type="ECO:0000256" key="1">
    <source>
        <dbReference type="ARBA" id="ARBA00004429"/>
    </source>
</evidence>
<feature type="transmembrane region" description="Helical" evidence="6">
    <location>
        <begin position="56"/>
        <end position="79"/>
    </location>
</feature>
<evidence type="ECO:0000256" key="5">
    <source>
        <dbReference type="ARBA" id="ARBA00023136"/>
    </source>
</evidence>
<keyword evidence="2" id="KW-1003">Cell membrane</keyword>
<keyword evidence="5 6" id="KW-0472">Membrane</keyword>
<feature type="transmembrane region" description="Helical" evidence="6">
    <location>
        <begin position="244"/>
        <end position="262"/>
    </location>
</feature>
<dbReference type="Proteomes" id="UP000815846">
    <property type="component" value="Unassembled WGS sequence"/>
</dbReference>
<keyword evidence="8" id="KW-1185">Reference proteome</keyword>
<evidence type="ECO:0000256" key="6">
    <source>
        <dbReference type="SAM" id="Phobius"/>
    </source>
</evidence>
<evidence type="ECO:0000256" key="2">
    <source>
        <dbReference type="ARBA" id="ARBA00022475"/>
    </source>
</evidence>
<dbReference type="CDD" id="cd06580">
    <property type="entry name" value="TM_PBP1_transp_TpRbsC_like"/>
    <property type="match status" value="1"/>
</dbReference>
<gene>
    <name evidence="7" type="ORF">CWS31_004720</name>
</gene>
<dbReference type="RefSeq" id="WP_101344723.1">
    <property type="nucleotide sequence ID" value="NZ_PJAI02000003.1"/>
</dbReference>
<proteinExistence type="predicted"/>
<feature type="transmembrane region" description="Helical" evidence="6">
    <location>
        <begin position="323"/>
        <end position="343"/>
    </location>
</feature>
<dbReference type="PANTHER" id="PTHR47089:SF1">
    <property type="entry name" value="GUANOSINE ABC TRANSPORTER PERMEASE PROTEIN NUPP"/>
    <property type="match status" value="1"/>
</dbReference>
<feature type="transmembrane region" description="Helical" evidence="6">
    <location>
        <begin position="295"/>
        <end position="311"/>
    </location>
</feature>
<keyword evidence="4 6" id="KW-1133">Transmembrane helix</keyword>
<dbReference type="Pfam" id="PF02653">
    <property type="entry name" value="BPD_transp_2"/>
    <property type="match status" value="1"/>
</dbReference>
<comment type="subcellular location">
    <subcellularLocation>
        <location evidence="1">Cell inner membrane</location>
        <topology evidence="1">Multi-pass membrane protein</topology>
    </subcellularLocation>
</comment>
<sequence length="366" mass="39628">MMRLEARVQNSPFWTYFSPVLAVILTVITGFFLFAALGQPPVETLYIFFIEPISDWYGLTELIVKTIPILLCAYGLALCFRASIWNIGAEGQLLIGGICATAVAVQFVDSSSFLAMPLTIVAGMIGGMAWAGITAFMKLRLNTNETLVTIMMNYIALNVLLWSVHGPLKDPNGYNFPESALFGESTLLPILVEDTRLHLGLLFVLLAFAATWTFMSKTFAGFQIQVLGLDPSAAKMAGYKQHKLIAMVLLVSGALAGLAGASEVAGPIGQLVPQISPGFGYAAIIVAFLGRLHPVGITLAGLLMGLIYMGGEMAQIEAGLPNSITGIFQGLMLFYLLSCDVIIRYRVRLYRPKFLTPSKISAQIQE</sequence>
<name>A0ABY3MZS7_9GAMM</name>
<organism evidence="7 8">
    <name type="scientific">Colwellia echini</name>
    <dbReference type="NCBI Taxonomy" id="1982103"/>
    <lineage>
        <taxon>Bacteria</taxon>
        <taxon>Pseudomonadati</taxon>
        <taxon>Pseudomonadota</taxon>
        <taxon>Gammaproteobacteria</taxon>
        <taxon>Alteromonadales</taxon>
        <taxon>Colwelliaceae</taxon>
        <taxon>Colwellia</taxon>
    </lineage>
</organism>
<evidence type="ECO:0000313" key="8">
    <source>
        <dbReference type="Proteomes" id="UP000815846"/>
    </source>
</evidence>
<comment type="caution">
    <text evidence="7">The sequence shown here is derived from an EMBL/GenBank/DDBJ whole genome shotgun (WGS) entry which is preliminary data.</text>
</comment>